<organism evidence="1 2">
    <name type="scientific">Peribacillus simplex</name>
    <dbReference type="NCBI Taxonomy" id="1478"/>
    <lineage>
        <taxon>Bacteria</taxon>
        <taxon>Bacillati</taxon>
        <taxon>Bacillota</taxon>
        <taxon>Bacilli</taxon>
        <taxon>Bacillales</taxon>
        <taxon>Bacillaceae</taxon>
        <taxon>Peribacillus</taxon>
    </lineage>
</organism>
<dbReference type="KEGG" id="bsj:UP17_12675"/>
<dbReference type="EMBL" id="JAUCEY010000008">
    <property type="protein sequence ID" value="MDM5453565.1"/>
    <property type="molecule type" value="Genomic_DNA"/>
</dbReference>
<protein>
    <submittedName>
        <fullName evidence="1">Pentapeptide repeat-containing protein</fullName>
    </submittedName>
</protein>
<dbReference type="PANTHER" id="PTHR14136">
    <property type="entry name" value="BTB_POZ DOMAIN-CONTAINING PROTEIN KCTD9"/>
    <property type="match status" value="1"/>
</dbReference>
<accession>A0AAW7IBR5</accession>
<proteinExistence type="predicted"/>
<dbReference type="PANTHER" id="PTHR14136:SF17">
    <property type="entry name" value="BTB_POZ DOMAIN-CONTAINING PROTEIN KCTD9"/>
    <property type="match status" value="1"/>
</dbReference>
<sequence>MTILNVEEIIVQLESHRLWIETIGKKGEKLGLDEIDFRNLDLSKYPLDQAYLTACLFDGMNLNLKDMSSSLLCSSTFKFANLEGSDFCKSNVSYVDFTNANIKASRFADSECIETVFVKADLSNANLVGGLFDEADFREASLLNADVRLSTFEGVLLKGAKLGGIRGLEEAFIKSVNIGTPEHPIILKGEEGRQWLINEIKE</sequence>
<dbReference type="SUPFAM" id="SSF141571">
    <property type="entry name" value="Pentapeptide repeat-like"/>
    <property type="match status" value="1"/>
</dbReference>
<dbReference type="InterPro" id="IPR001646">
    <property type="entry name" value="5peptide_repeat"/>
</dbReference>
<dbReference type="Gene3D" id="2.160.20.80">
    <property type="entry name" value="E3 ubiquitin-protein ligase SopA"/>
    <property type="match status" value="1"/>
</dbReference>
<evidence type="ECO:0000313" key="1">
    <source>
        <dbReference type="EMBL" id="MDM5453565.1"/>
    </source>
</evidence>
<dbReference type="Proteomes" id="UP001234602">
    <property type="component" value="Unassembled WGS sequence"/>
</dbReference>
<name>A0AAW7IBR5_9BACI</name>
<evidence type="ECO:0000313" key="2">
    <source>
        <dbReference type="Proteomes" id="UP001234602"/>
    </source>
</evidence>
<gene>
    <name evidence="1" type="ORF">QUF89_15440</name>
</gene>
<reference evidence="1" key="1">
    <citation type="submission" date="2023-06" db="EMBL/GenBank/DDBJ databases">
        <title>Comparative genomics of Bacillaceae isolates and their secondary metabolite potential.</title>
        <authorList>
            <person name="Song L."/>
            <person name="Nielsen L.J."/>
            <person name="Mohite O."/>
            <person name="Xu X."/>
            <person name="Weber T."/>
            <person name="Kovacs A.T."/>
        </authorList>
    </citation>
    <scope>NUCLEOTIDE SEQUENCE</scope>
    <source>
        <strain evidence="1">D8_B_37</strain>
    </source>
</reference>
<dbReference type="Pfam" id="PF00805">
    <property type="entry name" value="Pentapeptide"/>
    <property type="match status" value="2"/>
</dbReference>
<dbReference type="RefSeq" id="WP_061463334.1">
    <property type="nucleotide sequence ID" value="NZ_CP011008.1"/>
</dbReference>
<comment type="caution">
    <text evidence="1">The sequence shown here is derived from an EMBL/GenBank/DDBJ whole genome shotgun (WGS) entry which is preliminary data.</text>
</comment>
<dbReference type="InterPro" id="IPR051082">
    <property type="entry name" value="Pentapeptide-BTB/POZ_domain"/>
</dbReference>
<dbReference type="AlphaFoldDB" id="A0AAW7IBR5"/>